<feature type="non-terminal residue" evidence="1">
    <location>
        <position position="1"/>
    </location>
</feature>
<evidence type="ECO:0000313" key="1">
    <source>
        <dbReference type="EMBL" id="CAB0020322.1"/>
    </source>
</evidence>
<dbReference type="EMBL" id="CADCXU010035227">
    <property type="protein sequence ID" value="CAB0020322.1"/>
    <property type="molecule type" value="Genomic_DNA"/>
</dbReference>
<organism evidence="1 2">
    <name type="scientific">Nesidiocoris tenuis</name>
    <dbReference type="NCBI Taxonomy" id="355587"/>
    <lineage>
        <taxon>Eukaryota</taxon>
        <taxon>Metazoa</taxon>
        <taxon>Ecdysozoa</taxon>
        <taxon>Arthropoda</taxon>
        <taxon>Hexapoda</taxon>
        <taxon>Insecta</taxon>
        <taxon>Pterygota</taxon>
        <taxon>Neoptera</taxon>
        <taxon>Paraneoptera</taxon>
        <taxon>Hemiptera</taxon>
        <taxon>Heteroptera</taxon>
        <taxon>Panheteroptera</taxon>
        <taxon>Cimicomorpha</taxon>
        <taxon>Miridae</taxon>
        <taxon>Dicyphina</taxon>
        <taxon>Nesidiocoris</taxon>
    </lineage>
</organism>
<accession>A0A6H5HPE3</accession>
<sequence length="332" mass="37515">HVFRPRVKPSIGMPILHPPFVRSHQTVRRMSEHDHYHVDDFQRPAPTKGPNNDIVCSSLFENYPRNSRIIQYFSPWLSIGQFVGPLGTFGRKRLRQNFSGPGYRVEGLSGSLGAWTDFGHPITLFCPIELRRSCKHSFVVRLTSETGRVARCEERTNTSMAGGGESMIFWLSRTFTIRSGILRGKTQFTSYANVRGTRLRVRPAVRTIRSQGVERLLSSAAGEQLKLAGPQVGCMWCGGDVRACAMGPGYGRPPATRASEKQRIERYTPRCNGQVPSTVQRSGWLFFLDCKWERPIRSDDRDLVKLSGELERAFCGADRFEDGHSPDFFQVC</sequence>
<evidence type="ECO:0000313" key="2">
    <source>
        <dbReference type="Proteomes" id="UP000479000"/>
    </source>
</evidence>
<keyword evidence="2" id="KW-1185">Reference proteome</keyword>
<name>A0A6H5HPE3_9HEMI</name>
<dbReference type="AlphaFoldDB" id="A0A6H5HPE3"/>
<dbReference type="Proteomes" id="UP000479000">
    <property type="component" value="Unassembled WGS sequence"/>
</dbReference>
<gene>
    <name evidence="1" type="ORF">NTEN_LOCUS23913</name>
</gene>
<reference evidence="1 2" key="1">
    <citation type="submission" date="2020-02" db="EMBL/GenBank/DDBJ databases">
        <authorList>
            <person name="Ferguson B K."/>
        </authorList>
    </citation>
    <scope>NUCLEOTIDE SEQUENCE [LARGE SCALE GENOMIC DNA]</scope>
</reference>
<proteinExistence type="predicted"/>
<protein>
    <submittedName>
        <fullName evidence="1">Uncharacterized protein</fullName>
    </submittedName>
</protein>